<evidence type="ECO:0000313" key="1">
    <source>
        <dbReference type="EMBL" id="QHT21650.1"/>
    </source>
</evidence>
<dbReference type="AlphaFoldDB" id="A0A6C0DZ78"/>
<sequence length="153" mass="18201">MTKELIKCYQMQIDDNEDCVPVYIGEYPEVPTPLLKIIKHEEYVIHIVCYILTEKEVENKNYNIVGAIIFKNNNDTNENSDDFKKQEKYENSICSLDLVYENKKYRLYYCDHENKKEEKIKTIDGKLKRDDVVPLLIDEVFRLSPTRELLAKK</sequence>
<proteinExistence type="predicted"/>
<accession>A0A6C0DZ78</accession>
<organism evidence="1">
    <name type="scientific">viral metagenome</name>
    <dbReference type="NCBI Taxonomy" id="1070528"/>
    <lineage>
        <taxon>unclassified sequences</taxon>
        <taxon>metagenomes</taxon>
        <taxon>organismal metagenomes</taxon>
    </lineage>
</organism>
<protein>
    <submittedName>
        <fullName evidence="1">Uncharacterized protein</fullName>
    </submittedName>
</protein>
<dbReference type="EMBL" id="MN739696">
    <property type="protein sequence ID" value="QHT21650.1"/>
    <property type="molecule type" value="Genomic_DNA"/>
</dbReference>
<name>A0A6C0DZ78_9ZZZZ</name>
<reference evidence="1" key="1">
    <citation type="journal article" date="2020" name="Nature">
        <title>Giant virus diversity and host interactions through global metagenomics.</title>
        <authorList>
            <person name="Schulz F."/>
            <person name="Roux S."/>
            <person name="Paez-Espino D."/>
            <person name="Jungbluth S."/>
            <person name="Walsh D.A."/>
            <person name="Denef V.J."/>
            <person name="McMahon K.D."/>
            <person name="Konstantinidis K.T."/>
            <person name="Eloe-Fadrosh E.A."/>
            <person name="Kyrpides N.C."/>
            <person name="Woyke T."/>
        </authorList>
    </citation>
    <scope>NUCLEOTIDE SEQUENCE</scope>
    <source>
        <strain evidence="1">GVMAG-M-3300023179-103</strain>
    </source>
</reference>